<dbReference type="Pfam" id="PF20308">
    <property type="entry name" value="TPR-S"/>
    <property type="match status" value="1"/>
</dbReference>
<reference evidence="2" key="1">
    <citation type="journal article" date="2019" name="Int. J. Syst. Evol. Microbiol.">
        <title>The Global Catalogue of Microorganisms (GCM) 10K type strain sequencing project: providing services to taxonomists for standard genome sequencing and annotation.</title>
        <authorList>
            <consortium name="The Broad Institute Genomics Platform"/>
            <consortium name="The Broad Institute Genome Sequencing Center for Infectious Disease"/>
            <person name="Wu L."/>
            <person name="Ma J."/>
        </authorList>
    </citation>
    <scope>NUCLEOTIDE SEQUENCE [LARGE SCALE GENOMIC DNA]</scope>
    <source>
        <strain evidence="2">KCTC 42903</strain>
    </source>
</reference>
<sequence>MEDLTCFVIIGFGKKTSYANGKMRVLDLDETYTLLIKPVFDALNISCYRAIDKNLSGSIDKLMLQEIKNADIALVDISTLNANVMWELGVRHALRPNHTIMICEQEQMGSIPFDVGHFVIHQYTHSDQGIPYKEVERFRAHLTNIIKGVLNQEPKLNDSPVFTFLENELKAFKMNITEDVSQNEQNPESFASLLDKAEEAKKAKDFTNALKLFAVAKEHAEKNMTLKDNLAFIITRQALCTYKSKQPNELEALVNAKIILEELQPLQSNDLEVLGLTGAINKRLYELTSTPNYLENAIVSYEKGFQLKKDYYNGINAAFMLYKKTDLLKSQHKPWEDLKLKADYIRNTVLEIALNLEKEPDFSAKEDAIWILLSIAEAYHYKGLDDLMAVYENKAQDMAKAKNDTFAISAYTEQKEKIKDLNINFK</sequence>
<protein>
    <submittedName>
        <fullName evidence="1">Tetratricopeptide repeat-containing protein</fullName>
    </submittedName>
</protein>
<organism evidence="1 2">
    <name type="scientific">Gelatiniphilus marinus</name>
    <dbReference type="NCBI Taxonomy" id="1759464"/>
    <lineage>
        <taxon>Bacteria</taxon>
        <taxon>Pseudomonadati</taxon>
        <taxon>Bacteroidota</taxon>
        <taxon>Flavobacteriia</taxon>
        <taxon>Flavobacteriales</taxon>
        <taxon>Flavobacteriaceae</taxon>
        <taxon>Gelatiniphilus</taxon>
    </lineage>
</organism>
<dbReference type="RefSeq" id="WP_388014975.1">
    <property type="nucleotide sequence ID" value="NZ_JBHUDT010000001.1"/>
</dbReference>
<dbReference type="Proteomes" id="UP001597441">
    <property type="component" value="Unassembled WGS sequence"/>
</dbReference>
<name>A0ABW5JNU4_9FLAO</name>
<proteinExistence type="predicted"/>
<dbReference type="InterPro" id="IPR046880">
    <property type="entry name" value="TPR-S"/>
</dbReference>
<evidence type="ECO:0000313" key="1">
    <source>
        <dbReference type="EMBL" id="MFD2534438.1"/>
    </source>
</evidence>
<keyword evidence="2" id="KW-1185">Reference proteome</keyword>
<evidence type="ECO:0000313" key="2">
    <source>
        <dbReference type="Proteomes" id="UP001597441"/>
    </source>
</evidence>
<gene>
    <name evidence="1" type="ORF">ACFSQS_04915</name>
</gene>
<accession>A0ABW5JNU4</accession>
<dbReference type="EMBL" id="JBHULK010000001">
    <property type="protein sequence ID" value="MFD2534438.1"/>
    <property type="molecule type" value="Genomic_DNA"/>
</dbReference>
<comment type="caution">
    <text evidence="1">The sequence shown here is derived from an EMBL/GenBank/DDBJ whole genome shotgun (WGS) entry which is preliminary data.</text>
</comment>